<evidence type="ECO:0000256" key="4">
    <source>
        <dbReference type="ARBA" id="ARBA00022692"/>
    </source>
</evidence>
<dbReference type="Proteomes" id="UP001187471">
    <property type="component" value="Unassembled WGS sequence"/>
</dbReference>
<evidence type="ECO:0000256" key="2">
    <source>
        <dbReference type="ARBA" id="ARBA00009177"/>
    </source>
</evidence>
<comment type="subcellular location">
    <subcellularLocation>
        <location evidence="1">Membrane</location>
        <topology evidence="1">Multi-pass membrane protein</topology>
    </subcellularLocation>
</comment>
<evidence type="ECO:0000256" key="1">
    <source>
        <dbReference type="ARBA" id="ARBA00004141"/>
    </source>
</evidence>
<reference evidence="9" key="1">
    <citation type="submission" date="2022-12" db="EMBL/GenBank/DDBJ databases">
        <title>Draft genome assemblies for two species of Escallonia (Escalloniales).</title>
        <authorList>
            <person name="Chanderbali A."/>
            <person name="Dervinis C."/>
            <person name="Anghel I."/>
            <person name="Soltis D."/>
            <person name="Soltis P."/>
            <person name="Zapata F."/>
        </authorList>
    </citation>
    <scope>NUCLEOTIDE SEQUENCE</scope>
    <source>
        <strain evidence="9">UCBG92.1500</strain>
        <tissue evidence="9">Leaf</tissue>
    </source>
</reference>
<dbReference type="GO" id="GO:0005783">
    <property type="term" value="C:endoplasmic reticulum"/>
    <property type="evidence" value="ECO:0007669"/>
    <property type="project" value="TreeGrafter"/>
</dbReference>
<keyword evidence="7" id="KW-0927">Auxin signaling pathway</keyword>
<keyword evidence="4 8" id="KW-0812">Transmembrane</keyword>
<feature type="transmembrane region" description="Helical" evidence="8">
    <location>
        <begin position="20"/>
        <end position="40"/>
    </location>
</feature>
<dbReference type="AlphaFoldDB" id="A0AA88UCX8"/>
<dbReference type="GO" id="GO:0005886">
    <property type="term" value="C:plasma membrane"/>
    <property type="evidence" value="ECO:0007669"/>
    <property type="project" value="TreeGrafter"/>
</dbReference>
<dbReference type="GO" id="GO:0009926">
    <property type="term" value="P:auxin polar transport"/>
    <property type="evidence" value="ECO:0007669"/>
    <property type="project" value="TreeGrafter"/>
</dbReference>
<gene>
    <name evidence="9" type="ORF">RJ640_009556</name>
</gene>
<evidence type="ECO:0000256" key="5">
    <source>
        <dbReference type="ARBA" id="ARBA00022989"/>
    </source>
</evidence>
<evidence type="ECO:0000256" key="7">
    <source>
        <dbReference type="ARBA" id="ARBA00023294"/>
    </source>
</evidence>
<evidence type="ECO:0000256" key="3">
    <source>
        <dbReference type="ARBA" id="ARBA00022448"/>
    </source>
</evidence>
<keyword evidence="10" id="KW-1185">Reference proteome</keyword>
<dbReference type="InterPro" id="IPR004776">
    <property type="entry name" value="Mem_transp_PIN-like"/>
</dbReference>
<keyword evidence="3" id="KW-0813">Transport</keyword>
<keyword evidence="6 8" id="KW-0472">Membrane</keyword>
<protein>
    <submittedName>
        <fullName evidence="9">Uncharacterized protein</fullName>
    </submittedName>
</protein>
<dbReference type="Pfam" id="PF03547">
    <property type="entry name" value="Mem_trans"/>
    <property type="match status" value="1"/>
</dbReference>
<sequence length="128" mass="14271">MPGCTSHLVKYLPLKKLSRVVNYSILSLHFTNTLVMGIPLLKGSYVEASSSLMAQSAPFECIIWLTLMLFLFQNRDTKILIVEQLPHTAYTIVSFGVECDILSLDGKGYSVSRLELSIHILSIAHCLL</sequence>
<evidence type="ECO:0000256" key="6">
    <source>
        <dbReference type="ARBA" id="ARBA00023136"/>
    </source>
</evidence>
<dbReference type="InterPro" id="IPR051107">
    <property type="entry name" value="Auxin_Efflux_Carrier"/>
</dbReference>
<dbReference type="GO" id="GO:0009734">
    <property type="term" value="P:auxin-activated signaling pathway"/>
    <property type="evidence" value="ECO:0007669"/>
    <property type="project" value="UniProtKB-KW"/>
</dbReference>
<dbReference type="GO" id="GO:0010329">
    <property type="term" value="F:auxin efflux transmembrane transporter activity"/>
    <property type="evidence" value="ECO:0007669"/>
    <property type="project" value="TreeGrafter"/>
</dbReference>
<feature type="transmembrane region" description="Helical" evidence="8">
    <location>
        <begin position="52"/>
        <end position="72"/>
    </location>
</feature>
<comment type="caution">
    <text evidence="9">The sequence shown here is derived from an EMBL/GenBank/DDBJ whole genome shotgun (WGS) entry which is preliminary data.</text>
</comment>
<evidence type="ECO:0000256" key="8">
    <source>
        <dbReference type="SAM" id="Phobius"/>
    </source>
</evidence>
<comment type="similarity">
    <text evidence="2">Belongs to the auxin efflux carrier (TC 2.A.69.1) family.</text>
</comment>
<proteinExistence type="inferred from homology"/>
<dbReference type="PANTHER" id="PTHR31752:SF66">
    <property type="entry name" value="AUXIN EFFLUX CARRIER COMPONENT 1B-RELATED"/>
    <property type="match status" value="1"/>
</dbReference>
<accession>A0AA88UCX8</accession>
<dbReference type="PANTHER" id="PTHR31752">
    <property type="entry name" value="AUXIN EFFLUX CARRIER COMPONENT 1B-RELATED"/>
    <property type="match status" value="1"/>
</dbReference>
<name>A0AA88UCX8_9ASTE</name>
<evidence type="ECO:0000313" key="10">
    <source>
        <dbReference type="Proteomes" id="UP001187471"/>
    </source>
</evidence>
<evidence type="ECO:0000313" key="9">
    <source>
        <dbReference type="EMBL" id="KAK2977431.1"/>
    </source>
</evidence>
<dbReference type="EMBL" id="JAVXUO010001985">
    <property type="protein sequence ID" value="KAK2977431.1"/>
    <property type="molecule type" value="Genomic_DNA"/>
</dbReference>
<organism evidence="9 10">
    <name type="scientific">Escallonia rubra</name>
    <dbReference type="NCBI Taxonomy" id="112253"/>
    <lineage>
        <taxon>Eukaryota</taxon>
        <taxon>Viridiplantae</taxon>
        <taxon>Streptophyta</taxon>
        <taxon>Embryophyta</taxon>
        <taxon>Tracheophyta</taxon>
        <taxon>Spermatophyta</taxon>
        <taxon>Magnoliopsida</taxon>
        <taxon>eudicotyledons</taxon>
        <taxon>Gunneridae</taxon>
        <taxon>Pentapetalae</taxon>
        <taxon>asterids</taxon>
        <taxon>campanulids</taxon>
        <taxon>Escalloniales</taxon>
        <taxon>Escalloniaceae</taxon>
        <taxon>Escallonia</taxon>
    </lineage>
</organism>
<keyword evidence="5 8" id="KW-1133">Transmembrane helix</keyword>